<dbReference type="STRING" id="149040.A0A194XRQ2"/>
<keyword evidence="14" id="KW-1185">Reference proteome</keyword>
<dbReference type="InParanoid" id="A0A194XRQ2"/>
<dbReference type="KEGG" id="psco:LY89DRAFT_680847"/>
<evidence type="ECO:0000256" key="3">
    <source>
        <dbReference type="ARBA" id="ARBA00008640"/>
    </source>
</evidence>
<dbReference type="GO" id="GO:0016192">
    <property type="term" value="P:vesicle-mediated transport"/>
    <property type="evidence" value="ECO:0007669"/>
    <property type="project" value="TreeGrafter"/>
</dbReference>
<comment type="subcellular location">
    <subcellularLocation>
        <location evidence="2">Golgi apparatus membrane</location>
        <topology evidence="2">Multi-pass membrane protein</topology>
    </subcellularLocation>
</comment>
<keyword evidence="9 11" id="KW-0472">Membrane</keyword>
<dbReference type="Proteomes" id="UP000070700">
    <property type="component" value="Unassembled WGS sequence"/>
</dbReference>
<dbReference type="InterPro" id="IPR051076">
    <property type="entry name" value="Golgi_membrane_TVP38/TMEM64"/>
</dbReference>
<comment type="similarity">
    <text evidence="3">Belongs to the TVP38/TMEM64 family.</text>
</comment>
<sequence>MPADYSSIAKALAVPISPISSPSPERQTPRPAWSSRLSSNRRTTSSPYSQSVSSSQRPSDYKTQILRSAAKAQRKIIKTFLALSLWQRIAAVILGIVVNVFLILFLIYNEKIFGWLTPYAEKWREITGGWMILWAITFMCAFPPMIGYSTAVTISGFVYGFPNGWFIVATATVLGSTASFMACRTVLSKYVHAWVGKDRRFEALALTLKHDGIKILCMIRLCPLPYSLSNAALSTFPTVHPLSFALATAIASPKLLIHVFIGSRLASIAENGGKMDAGTKAVNYASIIFGSILGAAVGWIIYQRTMARAKELEIEELEAGTAASSRERTYSDGEVDLDAAALMNDDDISLWDNDAREEGYRDEFTDDDEPDVFASGDIGEEPVKGQRGS</sequence>
<evidence type="ECO:0000256" key="11">
    <source>
        <dbReference type="SAM" id="Phobius"/>
    </source>
</evidence>
<evidence type="ECO:0000313" key="13">
    <source>
        <dbReference type="EMBL" id="KUJ22729.1"/>
    </source>
</evidence>
<feature type="transmembrane region" description="Helical" evidence="11">
    <location>
        <begin position="165"/>
        <end position="187"/>
    </location>
</feature>
<evidence type="ECO:0000256" key="5">
    <source>
        <dbReference type="ARBA" id="ARBA00020673"/>
    </source>
</evidence>
<feature type="transmembrane region" description="Helical" evidence="11">
    <location>
        <begin position="281"/>
        <end position="302"/>
    </location>
</feature>
<reference evidence="13 14" key="1">
    <citation type="submission" date="2015-10" db="EMBL/GenBank/DDBJ databases">
        <title>Full genome of DAOMC 229536 Phialocephala scopiformis, a fungal endophyte of spruce producing the potent anti-insectan compound rugulosin.</title>
        <authorList>
            <consortium name="DOE Joint Genome Institute"/>
            <person name="Walker A.K."/>
            <person name="Frasz S.L."/>
            <person name="Seifert K.A."/>
            <person name="Miller J.D."/>
            <person name="Mondo S.J."/>
            <person name="Labutti K."/>
            <person name="Lipzen A."/>
            <person name="Dockter R."/>
            <person name="Kennedy M."/>
            <person name="Grigoriev I.V."/>
            <person name="Spatafora J.W."/>
        </authorList>
    </citation>
    <scope>NUCLEOTIDE SEQUENCE [LARGE SCALE GENOMIC DNA]</scope>
    <source>
        <strain evidence="13 14">CBS 120377</strain>
    </source>
</reference>
<dbReference type="OrthoDB" id="166803at2759"/>
<evidence type="ECO:0000256" key="2">
    <source>
        <dbReference type="ARBA" id="ARBA00004653"/>
    </source>
</evidence>
<feature type="region of interest" description="Disordered" evidence="10">
    <location>
        <begin position="17"/>
        <end position="56"/>
    </location>
</feature>
<dbReference type="InterPro" id="IPR032816">
    <property type="entry name" value="VTT_dom"/>
</dbReference>
<keyword evidence="8" id="KW-0333">Golgi apparatus</keyword>
<evidence type="ECO:0000256" key="6">
    <source>
        <dbReference type="ARBA" id="ARBA00022692"/>
    </source>
</evidence>
<feature type="compositionally biased region" description="Basic and acidic residues" evidence="10">
    <location>
        <begin position="354"/>
        <end position="363"/>
    </location>
</feature>
<evidence type="ECO:0000259" key="12">
    <source>
        <dbReference type="Pfam" id="PF09335"/>
    </source>
</evidence>
<dbReference type="GO" id="GO:0000022">
    <property type="term" value="P:mitotic spindle elongation"/>
    <property type="evidence" value="ECO:0007669"/>
    <property type="project" value="TreeGrafter"/>
</dbReference>
<dbReference type="PANTHER" id="PTHR47549">
    <property type="entry name" value="GOLGI APPARATUS MEMBRANE PROTEIN TVP38-RELATED"/>
    <property type="match status" value="1"/>
</dbReference>
<evidence type="ECO:0000256" key="1">
    <source>
        <dbReference type="ARBA" id="ARBA00002978"/>
    </source>
</evidence>
<feature type="transmembrane region" description="Helical" evidence="11">
    <location>
        <begin position="89"/>
        <end position="108"/>
    </location>
</feature>
<dbReference type="GeneID" id="28823877"/>
<dbReference type="AlphaFoldDB" id="A0A194XRQ2"/>
<evidence type="ECO:0000256" key="4">
    <source>
        <dbReference type="ARBA" id="ARBA00013533"/>
    </source>
</evidence>
<dbReference type="RefSeq" id="XP_018077084.1">
    <property type="nucleotide sequence ID" value="XM_018214151.1"/>
</dbReference>
<keyword evidence="6 11" id="KW-0812">Transmembrane</keyword>
<accession>A0A194XRQ2</accession>
<evidence type="ECO:0000256" key="10">
    <source>
        <dbReference type="SAM" id="MobiDB-lite"/>
    </source>
</evidence>
<protein>
    <recommendedName>
        <fullName evidence="4">Golgi apparatus membrane protein TVP38</fullName>
    </recommendedName>
    <alternativeName>
        <fullName evidence="5">Golgi apparatus membrane protein tvp38</fullName>
    </alternativeName>
</protein>
<feature type="transmembrane region" description="Helical" evidence="11">
    <location>
        <begin position="129"/>
        <end position="159"/>
    </location>
</feature>
<dbReference type="Pfam" id="PF09335">
    <property type="entry name" value="VTT_dom"/>
    <property type="match status" value="1"/>
</dbReference>
<comment type="function">
    <text evidence="1">Golgi membrane protein involved in vesicular trafficking and spindle migration.</text>
</comment>
<gene>
    <name evidence="13" type="ORF">LY89DRAFT_680847</name>
</gene>
<evidence type="ECO:0000313" key="14">
    <source>
        <dbReference type="Proteomes" id="UP000070700"/>
    </source>
</evidence>
<dbReference type="GO" id="GO:0000139">
    <property type="term" value="C:Golgi membrane"/>
    <property type="evidence" value="ECO:0007669"/>
    <property type="project" value="UniProtKB-SubCell"/>
</dbReference>
<dbReference type="FunCoup" id="A0A194XRQ2">
    <property type="interactions" value="131"/>
</dbReference>
<name>A0A194XRQ2_MOLSC</name>
<evidence type="ECO:0000256" key="9">
    <source>
        <dbReference type="ARBA" id="ARBA00023136"/>
    </source>
</evidence>
<feature type="region of interest" description="Disordered" evidence="10">
    <location>
        <begin position="354"/>
        <end position="389"/>
    </location>
</feature>
<dbReference type="EMBL" id="KQ947406">
    <property type="protein sequence ID" value="KUJ22729.1"/>
    <property type="molecule type" value="Genomic_DNA"/>
</dbReference>
<feature type="compositionally biased region" description="Low complexity" evidence="10">
    <location>
        <begin position="34"/>
        <end position="56"/>
    </location>
</feature>
<dbReference type="PANTHER" id="PTHR47549:SF1">
    <property type="entry name" value="GOLGI APPARATUS MEMBRANE PROTEIN TVP38"/>
    <property type="match status" value="1"/>
</dbReference>
<evidence type="ECO:0000256" key="7">
    <source>
        <dbReference type="ARBA" id="ARBA00022989"/>
    </source>
</evidence>
<keyword evidence="7 11" id="KW-1133">Transmembrane helix</keyword>
<feature type="domain" description="VTT" evidence="12">
    <location>
        <begin position="149"/>
        <end position="263"/>
    </location>
</feature>
<organism evidence="13 14">
    <name type="scientific">Mollisia scopiformis</name>
    <name type="common">Conifer needle endophyte fungus</name>
    <name type="synonym">Phialocephala scopiformis</name>
    <dbReference type="NCBI Taxonomy" id="149040"/>
    <lineage>
        <taxon>Eukaryota</taxon>
        <taxon>Fungi</taxon>
        <taxon>Dikarya</taxon>
        <taxon>Ascomycota</taxon>
        <taxon>Pezizomycotina</taxon>
        <taxon>Leotiomycetes</taxon>
        <taxon>Helotiales</taxon>
        <taxon>Mollisiaceae</taxon>
        <taxon>Mollisia</taxon>
    </lineage>
</organism>
<proteinExistence type="inferred from homology"/>
<evidence type="ECO:0000256" key="8">
    <source>
        <dbReference type="ARBA" id="ARBA00023034"/>
    </source>
</evidence>